<gene>
    <name evidence="2" type="ORF">ERS852392_01582</name>
</gene>
<reference evidence="2 3" key="1">
    <citation type="submission" date="2015-09" db="EMBL/GenBank/DDBJ databases">
        <authorList>
            <consortium name="Pathogen Informatics"/>
        </authorList>
    </citation>
    <scope>NUCLEOTIDE SEQUENCE [LARGE SCALE GENOMIC DNA]</scope>
    <source>
        <strain evidence="2 3">2789STDY5608835</strain>
    </source>
</reference>
<protein>
    <submittedName>
        <fullName evidence="2">CDP-diacylglycerol-serine O-phosphatidyltransferase</fullName>
    </submittedName>
</protein>
<dbReference type="InterPro" id="IPR043130">
    <property type="entry name" value="CDP-OH_PTrfase_TM_dom"/>
</dbReference>
<keyword evidence="1" id="KW-0812">Transmembrane</keyword>
<dbReference type="GO" id="GO:0016020">
    <property type="term" value="C:membrane"/>
    <property type="evidence" value="ECO:0007669"/>
    <property type="project" value="InterPro"/>
</dbReference>
<keyword evidence="1" id="KW-0472">Membrane</keyword>
<dbReference type="InterPro" id="IPR000462">
    <property type="entry name" value="CDP-OH_P_trans"/>
</dbReference>
<dbReference type="Pfam" id="PF01066">
    <property type="entry name" value="CDP-OH_P_transf"/>
    <property type="match status" value="1"/>
</dbReference>
<evidence type="ECO:0000313" key="2">
    <source>
        <dbReference type="EMBL" id="CUN87353.1"/>
    </source>
</evidence>
<organism evidence="2 3">
    <name type="scientific">Roseburia inulinivorans</name>
    <dbReference type="NCBI Taxonomy" id="360807"/>
    <lineage>
        <taxon>Bacteria</taxon>
        <taxon>Bacillati</taxon>
        <taxon>Bacillota</taxon>
        <taxon>Clostridia</taxon>
        <taxon>Lachnospirales</taxon>
        <taxon>Lachnospiraceae</taxon>
        <taxon>Roseburia</taxon>
    </lineage>
</organism>
<sequence length="217" mass="24670">MKREKKLFIGCFNKSVILTYIGVIFALAGIFILIDLQEAEQMNLVMFCLIISGLCDLFDGFIARKCNRNETQKAFGIQIDTLCDIISFVIFPSILLYKMAFQHHSQMVFAVSIVMIILYVLCGITRLAWFNILANAGSKTTYYQGVPVTYISFVVPVFYVGIQRIPFLMRNINDIFVILYGVMGFLFVANLKIKKPSGKWYVFFSVAAIVTVVLLFI</sequence>
<feature type="transmembrane region" description="Helical" evidence="1">
    <location>
        <begin position="107"/>
        <end position="129"/>
    </location>
</feature>
<keyword evidence="2" id="KW-0808">Transferase</keyword>
<feature type="transmembrane region" description="Helical" evidence="1">
    <location>
        <begin position="168"/>
        <end position="188"/>
    </location>
</feature>
<feature type="transmembrane region" description="Helical" evidence="1">
    <location>
        <begin position="200"/>
        <end position="216"/>
    </location>
</feature>
<evidence type="ECO:0000313" key="3">
    <source>
        <dbReference type="Proteomes" id="UP000095395"/>
    </source>
</evidence>
<dbReference type="RefSeq" id="WP_055301964.1">
    <property type="nucleotide sequence ID" value="NZ_CYYR01000009.1"/>
</dbReference>
<proteinExistence type="predicted"/>
<name>A0A174AGM0_9FIRM</name>
<dbReference type="Gene3D" id="1.20.120.1760">
    <property type="match status" value="1"/>
</dbReference>
<feature type="transmembrane region" description="Helical" evidence="1">
    <location>
        <begin position="12"/>
        <end position="32"/>
    </location>
</feature>
<dbReference type="EMBL" id="CYYR01000009">
    <property type="protein sequence ID" value="CUN87353.1"/>
    <property type="molecule type" value="Genomic_DNA"/>
</dbReference>
<dbReference type="GO" id="GO:0016780">
    <property type="term" value="F:phosphotransferase activity, for other substituted phosphate groups"/>
    <property type="evidence" value="ECO:0007669"/>
    <property type="project" value="InterPro"/>
</dbReference>
<dbReference type="AlphaFoldDB" id="A0A174AGM0"/>
<dbReference type="Proteomes" id="UP000095395">
    <property type="component" value="Unassembled WGS sequence"/>
</dbReference>
<feature type="transmembrane region" description="Helical" evidence="1">
    <location>
        <begin position="44"/>
        <end position="63"/>
    </location>
</feature>
<accession>A0A174AGM0</accession>
<dbReference type="GO" id="GO:0008654">
    <property type="term" value="P:phospholipid biosynthetic process"/>
    <property type="evidence" value="ECO:0007669"/>
    <property type="project" value="InterPro"/>
</dbReference>
<keyword evidence="1" id="KW-1133">Transmembrane helix</keyword>
<feature type="transmembrane region" description="Helical" evidence="1">
    <location>
        <begin position="141"/>
        <end position="162"/>
    </location>
</feature>
<evidence type="ECO:0000256" key="1">
    <source>
        <dbReference type="SAM" id="Phobius"/>
    </source>
</evidence>